<accession>A0ABY5YI21</accession>
<name>A0ABY5YI21_9DEIO</name>
<protein>
    <submittedName>
        <fullName evidence="1">Uncharacterized protein</fullName>
    </submittedName>
</protein>
<reference evidence="1" key="1">
    <citation type="submission" date="2022-09" db="EMBL/GenBank/DDBJ databases">
        <title>genome sequence of Deinococcus rubellus.</title>
        <authorList>
            <person name="Srinivasan S."/>
        </authorList>
    </citation>
    <scope>NUCLEOTIDE SEQUENCE</scope>
    <source>
        <strain evidence="1">Ant6</strain>
    </source>
</reference>
<gene>
    <name evidence="1" type="ORF">N0D28_03380</name>
</gene>
<keyword evidence="2" id="KW-1185">Reference proteome</keyword>
<dbReference type="EMBL" id="CP104213">
    <property type="protein sequence ID" value="UWX64714.1"/>
    <property type="molecule type" value="Genomic_DNA"/>
</dbReference>
<sequence>MDPEEIALSPPDVFASKNPAFNEKLPRIAFEVWIDLLLGRDNKLIDIFFKGPLRARGTYLKEMKRRIFKMGMEVDHHYAGRLAQRRAEHAGYTVNDRLSDFEGTMIYGSMWDLPAPVAFESKWVMDARSVSYRVHEYIYQARAHGAGSCMISFYDALGVLDWDEMARLAERLFEARF</sequence>
<evidence type="ECO:0000313" key="2">
    <source>
        <dbReference type="Proteomes" id="UP001060261"/>
    </source>
</evidence>
<proteinExistence type="predicted"/>
<dbReference type="RefSeq" id="WP_260560976.1">
    <property type="nucleotide sequence ID" value="NZ_BAABEC010000174.1"/>
</dbReference>
<dbReference type="Proteomes" id="UP001060261">
    <property type="component" value="Chromosome"/>
</dbReference>
<evidence type="ECO:0000313" key="1">
    <source>
        <dbReference type="EMBL" id="UWX64714.1"/>
    </source>
</evidence>
<organism evidence="1 2">
    <name type="scientific">Deinococcus rubellus</name>
    <dbReference type="NCBI Taxonomy" id="1889240"/>
    <lineage>
        <taxon>Bacteria</taxon>
        <taxon>Thermotogati</taxon>
        <taxon>Deinococcota</taxon>
        <taxon>Deinococci</taxon>
        <taxon>Deinococcales</taxon>
        <taxon>Deinococcaceae</taxon>
        <taxon>Deinococcus</taxon>
    </lineage>
</organism>